<evidence type="ECO:0000256" key="6">
    <source>
        <dbReference type="ARBA" id="ARBA00022827"/>
    </source>
</evidence>
<evidence type="ECO:0000256" key="4">
    <source>
        <dbReference type="ARBA" id="ARBA00022714"/>
    </source>
</evidence>
<keyword evidence="8" id="KW-0408">Iron</keyword>
<dbReference type="AlphaFoldDB" id="A0A3B0ZHG8"/>
<dbReference type="GO" id="GO:0006221">
    <property type="term" value="P:pyrimidine nucleotide biosynthetic process"/>
    <property type="evidence" value="ECO:0007669"/>
    <property type="project" value="InterPro"/>
</dbReference>
<comment type="similarity">
    <text evidence="1">Belongs to the PyrK family.</text>
</comment>
<dbReference type="InterPro" id="IPR037117">
    <property type="entry name" value="Dihydroorotate_DH_ele_sf"/>
</dbReference>
<keyword evidence="6" id="KW-0274">FAD</keyword>
<dbReference type="EMBL" id="UOFN01000124">
    <property type="protein sequence ID" value="VAW80156.1"/>
    <property type="molecule type" value="Genomic_DNA"/>
</dbReference>
<dbReference type="Gene3D" id="3.40.50.80">
    <property type="entry name" value="Nucleotide-binding domain of ferredoxin-NADP reductase (FNR) module"/>
    <property type="match status" value="1"/>
</dbReference>
<accession>A0A3B0ZHG8</accession>
<keyword evidence="7" id="KW-0249">Electron transport</keyword>
<keyword evidence="2" id="KW-0813">Transport</keyword>
<dbReference type="InterPro" id="IPR017938">
    <property type="entry name" value="Riboflavin_synthase-like_b-brl"/>
</dbReference>
<dbReference type="Pfam" id="PF10418">
    <property type="entry name" value="DHODB_Fe-S_bind"/>
    <property type="match status" value="1"/>
</dbReference>
<dbReference type="Gene3D" id="2.40.30.10">
    <property type="entry name" value="Translation factors"/>
    <property type="match status" value="1"/>
</dbReference>
<dbReference type="Gene3D" id="2.10.240.10">
    <property type="entry name" value="Dihydroorotate dehydrogenase, electron transfer subunit"/>
    <property type="match status" value="1"/>
</dbReference>
<evidence type="ECO:0000313" key="12">
    <source>
        <dbReference type="EMBL" id="VAW80156.1"/>
    </source>
</evidence>
<dbReference type="InterPro" id="IPR019480">
    <property type="entry name" value="Dihydroorotate_DH_Fe-S-bd"/>
</dbReference>
<dbReference type="PIRSF" id="PIRSF006816">
    <property type="entry name" value="Cyc3_hyd_g"/>
    <property type="match status" value="1"/>
</dbReference>
<dbReference type="GO" id="GO:0051537">
    <property type="term" value="F:2 iron, 2 sulfur cluster binding"/>
    <property type="evidence" value="ECO:0007669"/>
    <property type="project" value="UniProtKB-KW"/>
</dbReference>
<dbReference type="InterPro" id="IPR039261">
    <property type="entry name" value="FNR_nucleotide-bd"/>
</dbReference>
<dbReference type="PROSITE" id="PS51384">
    <property type="entry name" value="FAD_FR"/>
    <property type="match status" value="1"/>
</dbReference>
<dbReference type="PANTHER" id="PTHR43513">
    <property type="entry name" value="DIHYDROOROTATE DEHYDROGENASE B (NAD(+)), ELECTRON TRANSFER SUBUNIT"/>
    <property type="match status" value="1"/>
</dbReference>
<dbReference type="GO" id="GO:0004589">
    <property type="term" value="F:dihydroorotate dehydrogenase (NAD+) activity"/>
    <property type="evidence" value="ECO:0007669"/>
    <property type="project" value="UniProtKB-EC"/>
</dbReference>
<dbReference type="InterPro" id="IPR017927">
    <property type="entry name" value="FAD-bd_FR_type"/>
</dbReference>
<dbReference type="InterPro" id="IPR050353">
    <property type="entry name" value="PyrK_electron_transfer"/>
</dbReference>
<dbReference type="GO" id="GO:0050660">
    <property type="term" value="F:flavin adenine dinucleotide binding"/>
    <property type="evidence" value="ECO:0007669"/>
    <property type="project" value="InterPro"/>
</dbReference>
<evidence type="ECO:0000256" key="9">
    <source>
        <dbReference type="ARBA" id="ARBA00023014"/>
    </source>
</evidence>
<dbReference type="CDD" id="cd06218">
    <property type="entry name" value="DHOD_e_trans"/>
    <property type="match status" value="1"/>
</dbReference>
<dbReference type="SUPFAM" id="SSF63380">
    <property type="entry name" value="Riboflavin synthase domain-like"/>
    <property type="match status" value="1"/>
</dbReference>
<keyword evidence="12" id="KW-0560">Oxidoreductase</keyword>
<comment type="cofactor">
    <cofactor evidence="10">
        <name>[2Fe-2S] cluster</name>
        <dbReference type="ChEBI" id="CHEBI:190135"/>
    </cofactor>
</comment>
<keyword evidence="3" id="KW-0285">Flavoprotein</keyword>
<proteinExistence type="inferred from homology"/>
<evidence type="ECO:0000256" key="5">
    <source>
        <dbReference type="ARBA" id="ARBA00022723"/>
    </source>
</evidence>
<dbReference type="GO" id="GO:0046872">
    <property type="term" value="F:metal ion binding"/>
    <property type="evidence" value="ECO:0007669"/>
    <property type="project" value="UniProtKB-KW"/>
</dbReference>
<evidence type="ECO:0000256" key="3">
    <source>
        <dbReference type="ARBA" id="ARBA00022630"/>
    </source>
</evidence>
<dbReference type="EC" id="1.3.1.14" evidence="12"/>
<evidence type="ECO:0000259" key="11">
    <source>
        <dbReference type="PROSITE" id="PS51384"/>
    </source>
</evidence>
<keyword evidence="4" id="KW-0001">2Fe-2S</keyword>
<evidence type="ECO:0000256" key="10">
    <source>
        <dbReference type="ARBA" id="ARBA00034078"/>
    </source>
</evidence>
<evidence type="ECO:0000256" key="1">
    <source>
        <dbReference type="ARBA" id="ARBA00006422"/>
    </source>
</evidence>
<dbReference type="InterPro" id="IPR012165">
    <property type="entry name" value="Cyt_c3_hydrogenase_gsu"/>
</dbReference>
<evidence type="ECO:0000256" key="7">
    <source>
        <dbReference type="ARBA" id="ARBA00022982"/>
    </source>
</evidence>
<dbReference type="PANTHER" id="PTHR43513:SF3">
    <property type="entry name" value="DIHYDROOROTATE DEHYDROGENASE B (NAD(+)), ELECTRON TRANSFER SUBUNIT-RELATED"/>
    <property type="match status" value="1"/>
</dbReference>
<feature type="domain" description="FAD-binding FR-type" evidence="11">
    <location>
        <begin position="10"/>
        <end position="108"/>
    </location>
</feature>
<dbReference type="SUPFAM" id="SSF52343">
    <property type="entry name" value="Ferredoxin reductase-like, C-terminal NADP-linked domain"/>
    <property type="match status" value="1"/>
</dbReference>
<evidence type="ECO:0000256" key="2">
    <source>
        <dbReference type="ARBA" id="ARBA00022448"/>
    </source>
</evidence>
<protein>
    <submittedName>
        <fullName evidence="12">Dihydroorotate dehydrogenase (NAD(+)), electron transfer subunit</fullName>
        <ecNumber evidence="12">1.3.1.14</ecNumber>
    </submittedName>
</protein>
<evidence type="ECO:0000256" key="8">
    <source>
        <dbReference type="ARBA" id="ARBA00023004"/>
    </source>
</evidence>
<keyword evidence="5" id="KW-0479">Metal-binding</keyword>
<sequence>MKHPIQRDTIAVEAATVLSHQAYAGEQYILRLHAPECAGLAQPGQFAHLSCGPELAMRRPLSIMRVDADKGWVDFLYKAVGQGTRLLAQRKEGESLSLIGPIGKPFTPLADRPRMLLLGGGVGIPPMVFLAEALKQNADYQPLVLMGSEVPFPFRERPSQIMVPGLPDGVIASMPLLDDWGIPSRLASLQDYAGCYEGYITDLARCWLDALDAEQRAEVSIYACGPHPMLSAVAKLAKDYTLPCQVSLEEFMACAVGGCAGCVVEVQTPDGPAMKRVCVDGPVFEASTVF</sequence>
<gene>
    <name evidence="12" type="ORF">MNBD_GAMMA15-1441</name>
</gene>
<keyword evidence="9" id="KW-0411">Iron-sulfur</keyword>
<name>A0A3B0ZHG8_9ZZZZ</name>
<reference evidence="12" key="1">
    <citation type="submission" date="2018-06" db="EMBL/GenBank/DDBJ databases">
        <authorList>
            <person name="Zhirakovskaya E."/>
        </authorList>
    </citation>
    <scope>NUCLEOTIDE SEQUENCE</scope>
</reference>
<organism evidence="12">
    <name type="scientific">hydrothermal vent metagenome</name>
    <dbReference type="NCBI Taxonomy" id="652676"/>
    <lineage>
        <taxon>unclassified sequences</taxon>
        <taxon>metagenomes</taxon>
        <taxon>ecological metagenomes</taxon>
    </lineage>
</organism>